<protein>
    <submittedName>
        <fullName evidence="2">Uncharacterized protein</fullName>
    </submittedName>
</protein>
<organism evidence="2">
    <name type="scientific">viral metagenome</name>
    <dbReference type="NCBI Taxonomy" id="1070528"/>
    <lineage>
        <taxon>unclassified sequences</taxon>
        <taxon>metagenomes</taxon>
        <taxon>organismal metagenomes</taxon>
    </lineage>
</organism>
<dbReference type="AlphaFoldDB" id="A0A6C0EHP9"/>
<evidence type="ECO:0000256" key="1">
    <source>
        <dbReference type="SAM" id="Phobius"/>
    </source>
</evidence>
<feature type="transmembrane region" description="Helical" evidence="1">
    <location>
        <begin position="7"/>
        <end position="25"/>
    </location>
</feature>
<reference evidence="2" key="1">
    <citation type="journal article" date="2020" name="Nature">
        <title>Giant virus diversity and host interactions through global metagenomics.</title>
        <authorList>
            <person name="Schulz F."/>
            <person name="Roux S."/>
            <person name="Paez-Espino D."/>
            <person name="Jungbluth S."/>
            <person name="Walsh D.A."/>
            <person name="Denef V.J."/>
            <person name="McMahon K.D."/>
            <person name="Konstantinidis K.T."/>
            <person name="Eloe-Fadrosh E.A."/>
            <person name="Kyrpides N.C."/>
            <person name="Woyke T."/>
        </authorList>
    </citation>
    <scope>NUCLEOTIDE SEQUENCE</scope>
    <source>
        <strain evidence="2">GVMAG-M-3300001351-8</strain>
    </source>
</reference>
<proteinExistence type="predicted"/>
<keyword evidence="1" id="KW-1133">Transmembrane helix</keyword>
<keyword evidence="1" id="KW-0812">Transmembrane</keyword>
<keyword evidence="1" id="KW-0472">Membrane</keyword>
<name>A0A6C0EHP9_9ZZZZ</name>
<feature type="transmembrane region" description="Helical" evidence="1">
    <location>
        <begin position="37"/>
        <end position="56"/>
    </location>
</feature>
<dbReference type="EMBL" id="MN738863">
    <property type="protein sequence ID" value="QHT28587.1"/>
    <property type="molecule type" value="Genomic_DNA"/>
</dbReference>
<accession>A0A6C0EHP9</accession>
<evidence type="ECO:0000313" key="2">
    <source>
        <dbReference type="EMBL" id="QHT28587.1"/>
    </source>
</evidence>
<sequence>MDNLNKIMLFSIISALLLIVLLFVKNKINNEVAEKTYYLKGFAVTSLCLIILLNIYQMINIGKMSSQEILTGNPEF</sequence>